<name>A0A124F5T2_9RHOB</name>
<dbReference type="STRING" id="1685379.AVO45_00715"/>
<gene>
    <name evidence="1" type="ORF">AVO45_00715</name>
</gene>
<evidence type="ECO:0000313" key="2">
    <source>
        <dbReference type="Proteomes" id="UP000053791"/>
    </source>
</evidence>
<accession>A0A124F5T2</accession>
<dbReference type="Proteomes" id="UP000053791">
    <property type="component" value="Unassembled WGS sequence"/>
</dbReference>
<comment type="caution">
    <text evidence="1">The sequence shown here is derived from an EMBL/GenBank/DDBJ whole genome shotgun (WGS) entry which is preliminary data.</text>
</comment>
<dbReference type="Pfam" id="PF07845">
    <property type="entry name" value="DUF1636"/>
    <property type="match status" value="1"/>
</dbReference>
<evidence type="ECO:0000313" key="1">
    <source>
        <dbReference type="EMBL" id="KUJ86204.1"/>
    </source>
</evidence>
<keyword evidence="2" id="KW-1185">Reference proteome</keyword>
<sequence>MRLSICTSCSGQRDRAAERQAVAEALAHAGLADRVDLEEHACFSACAQPVAVGLQGQGMASYVFEGIDPVADAADIAATCRTYLDSQSGWIEDARPCGRIRECLRARLPALQST</sequence>
<reference evidence="2" key="1">
    <citation type="submission" date="2015-12" db="EMBL/GenBank/DDBJ databases">
        <authorList>
            <person name="Zhang G."/>
            <person name="Stingl U."/>
        </authorList>
    </citation>
    <scope>NUCLEOTIDE SEQUENCE [LARGE SCALE GENOMIC DNA]</scope>
    <source>
        <strain evidence="2">ZGT118</strain>
    </source>
</reference>
<proteinExistence type="predicted"/>
<dbReference type="EMBL" id="LQBQ01000001">
    <property type="protein sequence ID" value="KUJ86204.1"/>
    <property type="molecule type" value="Genomic_DNA"/>
</dbReference>
<dbReference type="AlphaFoldDB" id="A0A124F5T2"/>
<protein>
    <recommendedName>
        <fullName evidence="3">Metal-binding protein</fullName>
    </recommendedName>
</protein>
<organism evidence="1 2">
    <name type="scientific">Ruegeria marisrubri</name>
    <dbReference type="NCBI Taxonomy" id="1685379"/>
    <lineage>
        <taxon>Bacteria</taxon>
        <taxon>Pseudomonadati</taxon>
        <taxon>Pseudomonadota</taxon>
        <taxon>Alphaproteobacteria</taxon>
        <taxon>Rhodobacterales</taxon>
        <taxon>Roseobacteraceae</taxon>
        <taxon>Ruegeria</taxon>
    </lineage>
</organism>
<dbReference type="InterPro" id="IPR012863">
    <property type="entry name" value="DUF1636"/>
</dbReference>
<evidence type="ECO:0008006" key="3">
    <source>
        <dbReference type="Google" id="ProtNLM"/>
    </source>
</evidence>